<dbReference type="STRING" id="857342.A0A2T3B5U4"/>
<evidence type="ECO:0000256" key="1">
    <source>
        <dbReference type="SAM" id="MobiDB-lite"/>
    </source>
</evidence>
<dbReference type="GeneID" id="36574574"/>
<evidence type="ECO:0000313" key="4">
    <source>
        <dbReference type="Proteomes" id="UP000241818"/>
    </source>
</evidence>
<dbReference type="EMBL" id="KZ679009">
    <property type="protein sequence ID" value="PSS22116.1"/>
    <property type="molecule type" value="Genomic_DNA"/>
</dbReference>
<gene>
    <name evidence="3" type="ORF">M430DRAFT_34111</name>
</gene>
<accession>A0A2T3B5U4</accession>
<proteinExistence type="predicted"/>
<feature type="compositionally biased region" description="Basic and acidic residues" evidence="1">
    <location>
        <begin position="936"/>
        <end position="945"/>
    </location>
</feature>
<feature type="compositionally biased region" description="Basic and acidic residues" evidence="1">
    <location>
        <begin position="180"/>
        <end position="190"/>
    </location>
</feature>
<dbReference type="Proteomes" id="UP000241818">
    <property type="component" value="Unassembled WGS sequence"/>
</dbReference>
<feature type="region of interest" description="Disordered" evidence="1">
    <location>
        <begin position="121"/>
        <end position="268"/>
    </location>
</feature>
<dbReference type="InParanoid" id="A0A2T3B5U4"/>
<feature type="region of interest" description="Disordered" evidence="1">
    <location>
        <begin position="936"/>
        <end position="955"/>
    </location>
</feature>
<dbReference type="InterPro" id="IPR013665">
    <property type="entry name" value="Sfi1_dom"/>
</dbReference>
<dbReference type="RefSeq" id="XP_024722271.1">
    <property type="nucleotide sequence ID" value="XM_024866493.1"/>
</dbReference>
<sequence>MSSGRSPPQDAGKNVAGIVEPFYTNEDVAVLHDIVVLAQELLPNLPERERLPTNALFNAYYDILPRIGVNADHDSRYARILFKIGGLRGQGTLYEKFEEILSRMGIQIEFGLEDNEGVYSQLEDSETELGNTAAGVTSQDENNQPRGRQRRNSESSIWDLGNEPLSHTKERRNSFSSLGKEPRTTADTGRHFLQNDIPTQPYKSGQTIRTTQKNGDQPRSIVGAWVASGLEKPRRERGRSVSTHTSMRIRRQSHSLAPSAHSLTSISRSDEFQAPSEITALTSGLEQRTSDSLKLFKGHVLNHGSSNLMQTKASLILQHHLSLLAKRQLRSWRDKALQLRNDNAILNKLALDHDRRALLHQAVDTWYNRFIERRQIFETKQFFAHLEQRAVGARDGYLQHRAFSHWRNYAFDEVERTSIARRHILRTRTFNAWRDITAVNELKVRRQVSKKFFNIWKRHYGFVSSNHATAIQNYEANLVEKIYRKWVRKVWDIKATTWWAESAKKRALLHWTTVARTISDHKLTAENERSLQLAWNAWRVWRAKTHDRVQHDQEAKSFYQSRICSVAIRKWRRETRVIPAKNTLQADVNVRLIRDTFALWLHRSRQERQAAAVDKLRIVREAWTNWRHKLRFQVLRARVNSHIVLQSVYKWVLAERSILAKRLINQRLLLKCLQDWAYRWKALRGQKWDQEDLAQAFAMQKTRSLTLSRWHSRTQTQQQRQAVAVSFNTSRLLGGLLSQWQERTHHLQQLERWSHNAEFYFLGSKSLKRWKVSIESAKREKRKAAYAQVRRTTKRNLARGVLFGWRHQAQEILDLRARAFDLNHNRTVIIGMDIFDRWRARTEDIQELDSICREKILRKRFIAWRDRALAFRDLEVEAIINFQERAQSSAIKKWSLLALQLRAQSRYASEIREKNVKRSFRKAFVYWQQRTAQKRPIESSHREAHSPLGTTARAETWSELGDAEIDEWAKGLDEVNASTPIPGYLRTPSKRMERVTAAAARFSSTTPRAPLPSPFERHLRAQYSGGMLPLLRKGPGRSHLGMGAEFADIAATGVNDDHEIT</sequence>
<evidence type="ECO:0000259" key="2">
    <source>
        <dbReference type="Pfam" id="PF08457"/>
    </source>
</evidence>
<reference evidence="3 4" key="1">
    <citation type="journal article" date="2018" name="New Phytol.">
        <title>Comparative genomics and transcriptomics depict ericoid mycorrhizal fungi as versatile saprotrophs and plant mutualists.</title>
        <authorList>
            <person name="Martino E."/>
            <person name="Morin E."/>
            <person name="Grelet G.A."/>
            <person name="Kuo A."/>
            <person name="Kohler A."/>
            <person name="Daghino S."/>
            <person name="Barry K.W."/>
            <person name="Cichocki N."/>
            <person name="Clum A."/>
            <person name="Dockter R.B."/>
            <person name="Hainaut M."/>
            <person name="Kuo R.C."/>
            <person name="LaButti K."/>
            <person name="Lindahl B.D."/>
            <person name="Lindquist E.A."/>
            <person name="Lipzen A."/>
            <person name="Khouja H.R."/>
            <person name="Magnuson J."/>
            <person name="Murat C."/>
            <person name="Ohm R.A."/>
            <person name="Singer S.W."/>
            <person name="Spatafora J.W."/>
            <person name="Wang M."/>
            <person name="Veneault-Fourrey C."/>
            <person name="Henrissat B."/>
            <person name="Grigoriev I.V."/>
            <person name="Martin F.M."/>
            <person name="Perotto S."/>
        </authorList>
    </citation>
    <scope>NUCLEOTIDE SEQUENCE [LARGE SCALE GENOMIC DNA]</scope>
    <source>
        <strain evidence="3 4">ATCC 22711</strain>
    </source>
</reference>
<organism evidence="3 4">
    <name type="scientific">Amorphotheca resinae ATCC 22711</name>
    <dbReference type="NCBI Taxonomy" id="857342"/>
    <lineage>
        <taxon>Eukaryota</taxon>
        <taxon>Fungi</taxon>
        <taxon>Dikarya</taxon>
        <taxon>Ascomycota</taxon>
        <taxon>Pezizomycotina</taxon>
        <taxon>Leotiomycetes</taxon>
        <taxon>Helotiales</taxon>
        <taxon>Amorphothecaceae</taxon>
        <taxon>Amorphotheca</taxon>
    </lineage>
</organism>
<keyword evidence="4" id="KW-1185">Reference proteome</keyword>
<feature type="compositionally biased region" description="Polar residues" evidence="1">
    <location>
        <begin position="128"/>
        <end position="146"/>
    </location>
</feature>
<evidence type="ECO:0000313" key="3">
    <source>
        <dbReference type="EMBL" id="PSS22116.1"/>
    </source>
</evidence>
<name>A0A2T3B5U4_AMORE</name>
<dbReference type="AlphaFoldDB" id="A0A2T3B5U4"/>
<dbReference type="OrthoDB" id="5215300at2759"/>
<feature type="compositionally biased region" description="Polar residues" evidence="1">
    <location>
        <begin position="196"/>
        <end position="217"/>
    </location>
</feature>
<dbReference type="Pfam" id="PF08457">
    <property type="entry name" value="Sfi1"/>
    <property type="match status" value="1"/>
</dbReference>
<feature type="domain" description="Sfi1 spindle body" evidence="2">
    <location>
        <begin position="372"/>
        <end position="931"/>
    </location>
</feature>
<protein>
    <recommendedName>
        <fullName evidence="2">Sfi1 spindle body domain-containing protein</fullName>
    </recommendedName>
</protein>